<evidence type="ECO:0000256" key="1">
    <source>
        <dbReference type="SAM" id="MobiDB-lite"/>
    </source>
</evidence>
<dbReference type="AlphaFoldDB" id="H3DR14"/>
<proteinExistence type="predicted"/>
<feature type="region of interest" description="Disordered" evidence="1">
    <location>
        <begin position="50"/>
        <end position="83"/>
    </location>
</feature>
<evidence type="ECO:0000313" key="2">
    <source>
        <dbReference type="Ensembl" id="ENSTNIP00000022963.1"/>
    </source>
</evidence>
<reference evidence="2" key="3">
    <citation type="submission" date="2025-09" db="UniProtKB">
        <authorList>
            <consortium name="Ensembl"/>
        </authorList>
    </citation>
    <scope>IDENTIFICATION</scope>
</reference>
<dbReference type="OMA" id="PTELRWW"/>
<dbReference type="Proteomes" id="UP000007303">
    <property type="component" value="Unassembled WGS sequence"/>
</dbReference>
<sequence length="146" mass="16561">MLLRRKACAALIFAILFLMLASQSIQRRHFLPLSLTLPVIAVTPTSRERVAEPTRLEVTPRPLSTSPPPTVPDPELEKEPEAAEHKRSFLSNYTLSFPGRSCGCVESCLSDLGGSNWFQQRYDPQQQPVLRSTNNLMDPTELRWWL</sequence>
<evidence type="ECO:0000313" key="3">
    <source>
        <dbReference type="Proteomes" id="UP000007303"/>
    </source>
</evidence>
<organism evidence="2 3">
    <name type="scientific">Tetraodon nigroviridis</name>
    <name type="common">Spotted green pufferfish</name>
    <name type="synonym">Chelonodon nigroviridis</name>
    <dbReference type="NCBI Taxonomy" id="99883"/>
    <lineage>
        <taxon>Eukaryota</taxon>
        <taxon>Metazoa</taxon>
        <taxon>Chordata</taxon>
        <taxon>Craniata</taxon>
        <taxon>Vertebrata</taxon>
        <taxon>Euteleostomi</taxon>
        <taxon>Actinopterygii</taxon>
        <taxon>Neopterygii</taxon>
        <taxon>Teleostei</taxon>
        <taxon>Neoteleostei</taxon>
        <taxon>Acanthomorphata</taxon>
        <taxon>Eupercaria</taxon>
        <taxon>Tetraodontiformes</taxon>
        <taxon>Tetradontoidea</taxon>
        <taxon>Tetraodontidae</taxon>
        <taxon>Tetraodon</taxon>
    </lineage>
</organism>
<name>H3DR14_TETNG</name>
<protein>
    <submittedName>
        <fullName evidence="2">Uncharacterized protein</fullName>
    </submittedName>
</protein>
<reference evidence="3" key="1">
    <citation type="journal article" date="2004" name="Nature">
        <title>Genome duplication in the teleost fish Tetraodon nigroviridis reveals the early vertebrate proto-karyotype.</title>
        <authorList>
            <person name="Jaillon O."/>
            <person name="Aury J.-M."/>
            <person name="Brunet F."/>
            <person name="Petit J.-L."/>
            <person name="Stange-Thomann N."/>
            <person name="Mauceli E."/>
            <person name="Bouneau L."/>
            <person name="Fischer C."/>
            <person name="Ozouf-Costaz C."/>
            <person name="Bernot A."/>
            <person name="Nicaud S."/>
            <person name="Jaffe D."/>
            <person name="Fisher S."/>
            <person name="Lutfalla G."/>
            <person name="Dossat C."/>
            <person name="Segurens B."/>
            <person name="Dasilva C."/>
            <person name="Salanoubat M."/>
            <person name="Levy M."/>
            <person name="Boudet N."/>
            <person name="Castellano S."/>
            <person name="Anthouard V."/>
            <person name="Jubin C."/>
            <person name="Castelli V."/>
            <person name="Katinka M."/>
            <person name="Vacherie B."/>
            <person name="Biemont C."/>
            <person name="Skalli Z."/>
            <person name="Cattolico L."/>
            <person name="Poulain J."/>
            <person name="De Berardinis V."/>
            <person name="Cruaud C."/>
            <person name="Duprat S."/>
            <person name="Brottier P."/>
            <person name="Coutanceau J.-P."/>
            <person name="Gouzy J."/>
            <person name="Parra G."/>
            <person name="Lardier G."/>
            <person name="Chapple C."/>
            <person name="McKernan K.J."/>
            <person name="McEwan P."/>
            <person name="Bosak S."/>
            <person name="Kellis M."/>
            <person name="Volff J.-N."/>
            <person name="Guigo R."/>
            <person name="Zody M.C."/>
            <person name="Mesirov J."/>
            <person name="Lindblad-Toh K."/>
            <person name="Birren B."/>
            <person name="Nusbaum C."/>
            <person name="Kahn D."/>
            <person name="Robinson-Rechavi M."/>
            <person name="Laudet V."/>
            <person name="Schachter V."/>
            <person name="Quetier F."/>
            <person name="Saurin W."/>
            <person name="Scarpelli C."/>
            <person name="Wincker P."/>
            <person name="Lander E.S."/>
            <person name="Weissenbach J."/>
            <person name="Roest Crollius H."/>
        </authorList>
    </citation>
    <scope>NUCLEOTIDE SEQUENCE [LARGE SCALE GENOMIC DNA]</scope>
</reference>
<keyword evidence="3" id="KW-1185">Reference proteome</keyword>
<reference evidence="2" key="2">
    <citation type="submission" date="2025-08" db="UniProtKB">
        <authorList>
            <consortium name="Ensembl"/>
        </authorList>
    </citation>
    <scope>IDENTIFICATION</scope>
</reference>
<dbReference type="Ensembl" id="ENSTNIT00000023205.1">
    <property type="protein sequence ID" value="ENSTNIP00000022963.1"/>
    <property type="gene ID" value="ENSTNIG00000019717.1"/>
</dbReference>
<accession>H3DR14</accession>
<dbReference type="InParanoid" id="H3DR14"/>